<dbReference type="EMBL" id="JH719410">
    <property type="protein sequence ID" value="EJF61372.1"/>
    <property type="molecule type" value="Genomic_DNA"/>
</dbReference>
<name>R7T2A2_DICSQ</name>
<reference evidence="2 3" key="1">
    <citation type="journal article" date="2012" name="Science">
        <title>The Paleozoic origin of enzymatic lignin decomposition reconstructed from 31 fungal genomes.</title>
        <authorList>
            <person name="Floudas D."/>
            <person name="Binder M."/>
            <person name="Riley R."/>
            <person name="Barry K."/>
            <person name="Blanchette R.A."/>
            <person name="Henrissat B."/>
            <person name="Martinez A.T."/>
            <person name="Otillar R."/>
            <person name="Spatafora J.W."/>
            <person name="Yadav J.S."/>
            <person name="Aerts A."/>
            <person name="Benoit I."/>
            <person name="Boyd A."/>
            <person name="Carlson A."/>
            <person name="Copeland A."/>
            <person name="Coutinho P.M."/>
            <person name="de Vries R.P."/>
            <person name="Ferreira P."/>
            <person name="Findley K."/>
            <person name="Foster B."/>
            <person name="Gaskell J."/>
            <person name="Glotzer D."/>
            <person name="Gorecki P."/>
            <person name="Heitman J."/>
            <person name="Hesse C."/>
            <person name="Hori C."/>
            <person name="Igarashi K."/>
            <person name="Jurgens J.A."/>
            <person name="Kallen N."/>
            <person name="Kersten P."/>
            <person name="Kohler A."/>
            <person name="Kuees U."/>
            <person name="Kumar T.K.A."/>
            <person name="Kuo A."/>
            <person name="LaButti K."/>
            <person name="Larrondo L.F."/>
            <person name="Lindquist E."/>
            <person name="Ling A."/>
            <person name="Lombard V."/>
            <person name="Lucas S."/>
            <person name="Lundell T."/>
            <person name="Martin R."/>
            <person name="McLaughlin D.J."/>
            <person name="Morgenstern I."/>
            <person name="Morin E."/>
            <person name="Murat C."/>
            <person name="Nagy L.G."/>
            <person name="Nolan M."/>
            <person name="Ohm R.A."/>
            <person name="Patyshakuliyeva A."/>
            <person name="Rokas A."/>
            <person name="Ruiz-Duenas F.J."/>
            <person name="Sabat G."/>
            <person name="Salamov A."/>
            <person name="Samejima M."/>
            <person name="Schmutz J."/>
            <person name="Slot J.C."/>
            <person name="St John F."/>
            <person name="Stenlid J."/>
            <person name="Sun H."/>
            <person name="Sun S."/>
            <person name="Syed K."/>
            <person name="Tsang A."/>
            <person name="Wiebenga A."/>
            <person name="Young D."/>
            <person name="Pisabarro A."/>
            <person name="Eastwood D.C."/>
            <person name="Martin F."/>
            <person name="Cullen D."/>
            <person name="Grigoriev I.V."/>
            <person name="Hibbett D.S."/>
        </authorList>
    </citation>
    <scope>NUCLEOTIDE SEQUENCE [LARGE SCALE GENOMIC DNA]</scope>
    <source>
        <strain evidence="2 3">LYAD-421 SS1</strain>
    </source>
</reference>
<dbReference type="OMA" id="KERAHNT"/>
<evidence type="ECO:0000313" key="3">
    <source>
        <dbReference type="Proteomes" id="UP000053319"/>
    </source>
</evidence>
<evidence type="ECO:0000256" key="1">
    <source>
        <dbReference type="SAM" id="MobiDB-lite"/>
    </source>
</evidence>
<dbReference type="RefSeq" id="XP_007365817.1">
    <property type="nucleotide sequence ID" value="XM_007365755.1"/>
</dbReference>
<feature type="compositionally biased region" description="Basic residues" evidence="1">
    <location>
        <begin position="460"/>
        <end position="471"/>
    </location>
</feature>
<dbReference type="GeneID" id="18839113"/>
<feature type="compositionally biased region" description="Basic and acidic residues" evidence="1">
    <location>
        <begin position="275"/>
        <end position="293"/>
    </location>
</feature>
<feature type="region of interest" description="Disordered" evidence="1">
    <location>
        <begin position="402"/>
        <end position="480"/>
    </location>
</feature>
<proteinExistence type="predicted"/>
<dbReference type="HOGENOM" id="CLU_042068_0_0_1"/>
<gene>
    <name evidence="2" type="ORF">DICSQDRAFT_170133</name>
</gene>
<evidence type="ECO:0000313" key="2">
    <source>
        <dbReference type="EMBL" id="EJF61372.1"/>
    </source>
</evidence>
<protein>
    <submittedName>
        <fullName evidence="2">Uncharacterized protein</fullName>
    </submittedName>
</protein>
<sequence length="522" mass="58220">MPYMEMGARLQRLEQDTLELRRQFTGVAQENLELRQQFHAFRMQFKESKGDKKPANVTNDTDDSRAILKRLLLESVVATQSLQDGEPPGYDCPRDQTKFPKLKFFTVRDWNEWKRENNKTTRIGEEPVRGKAMSSKGINHTAPYIEYPDGTPAEGDYINDARKFCRTFINLARTAQYELPKKWRDTDIWLQELFYTALRKKFPLFQLCHNNAKGSIFMYYSYYEHVTRKWDKARTETVDLSNALHTIKSASDVEESESESVQQDNAPSRGTSKRLSRDDNDATRPRKQARTDPDGVGQNIVEEIPALSNKLKGKQRAGPSLLAVLSTSTTALQLERHPAIVPNSSLCGLPPPDPLAAPVSPSLSVPSASLPVADSSQSIQVPHATLSSLALLTTLTPLSMSLSHPEASSDPIQVPMGPPLDVGLPSVAPDPAPIPQPQDAAVGGTTPSTQPPAKPAKTSVPKRTRAPRKTSHWPPPGDMQGAKWIYARRWYTETEGTQDAFETHYKSLSRAERQRLGRVPAS</sequence>
<feature type="region of interest" description="Disordered" evidence="1">
    <location>
        <begin position="249"/>
        <end position="299"/>
    </location>
</feature>
<dbReference type="AlphaFoldDB" id="R7T2A2"/>
<dbReference type="KEGG" id="dsq:DICSQDRAFT_170133"/>
<dbReference type="Proteomes" id="UP000053319">
    <property type="component" value="Unassembled WGS sequence"/>
</dbReference>
<dbReference type="OrthoDB" id="2757640at2759"/>
<organism evidence="2 3">
    <name type="scientific">Dichomitus squalens (strain LYAD-421)</name>
    <name type="common">Western red white-rot fungus</name>
    <dbReference type="NCBI Taxonomy" id="732165"/>
    <lineage>
        <taxon>Eukaryota</taxon>
        <taxon>Fungi</taxon>
        <taxon>Dikarya</taxon>
        <taxon>Basidiomycota</taxon>
        <taxon>Agaricomycotina</taxon>
        <taxon>Agaricomycetes</taxon>
        <taxon>Polyporales</taxon>
        <taxon>Polyporaceae</taxon>
        <taxon>Dichomitus</taxon>
    </lineage>
</organism>
<accession>R7T2A2</accession>